<reference evidence="2 3" key="1">
    <citation type="submission" date="2020-08" db="EMBL/GenBank/DDBJ databases">
        <authorList>
            <person name="Koutsovoulos G."/>
            <person name="Danchin GJ E."/>
        </authorList>
    </citation>
    <scope>NUCLEOTIDE SEQUENCE [LARGE SCALE GENOMIC DNA]</scope>
</reference>
<dbReference type="Proteomes" id="UP000580250">
    <property type="component" value="Unassembled WGS sequence"/>
</dbReference>
<evidence type="ECO:0000313" key="3">
    <source>
        <dbReference type="Proteomes" id="UP000580250"/>
    </source>
</evidence>
<dbReference type="EMBL" id="CAJEWN010001416">
    <property type="protein sequence ID" value="CAD2197294.1"/>
    <property type="molecule type" value="Genomic_DNA"/>
</dbReference>
<sequence>MVSFNNHPKSTPQKYKISKTKATTSDNHHKIAASPSVDSPTIEHETVINPQEEIGIKNEKIIGGNGSINHHQMEVQAVVVIITGNILNFINDLRHNI</sequence>
<accession>A0A6V7XD99</accession>
<name>A0A6V7XD99_MELEN</name>
<feature type="compositionally biased region" description="Polar residues" evidence="1">
    <location>
        <begin position="1"/>
        <end position="13"/>
    </location>
</feature>
<gene>
    <name evidence="2" type="ORF">MENT_LOCUS50528</name>
</gene>
<protein>
    <submittedName>
        <fullName evidence="2">Uncharacterized protein</fullName>
    </submittedName>
</protein>
<organism evidence="2 3">
    <name type="scientific">Meloidogyne enterolobii</name>
    <name type="common">Root-knot nematode worm</name>
    <name type="synonym">Meloidogyne mayaguensis</name>
    <dbReference type="NCBI Taxonomy" id="390850"/>
    <lineage>
        <taxon>Eukaryota</taxon>
        <taxon>Metazoa</taxon>
        <taxon>Ecdysozoa</taxon>
        <taxon>Nematoda</taxon>
        <taxon>Chromadorea</taxon>
        <taxon>Rhabditida</taxon>
        <taxon>Tylenchina</taxon>
        <taxon>Tylenchomorpha</taxon>
        <taxon>Tylenchoidea</taxon>
        <taxon>Meloidogynidae</taxon>
        <taxon>Meloidogyninae</taxon>
        <taxon>Meloidogyne</taxon>
    </lineage>
</organism>
<dbReference type="AlphaFoldDB" id="A0A6V7XD99"/>
<evidence type="ECO:0000313" key="2">
    <source>
        <dbReference type="EMBL" id="CAD2197294.1"/>
    </source>
</evidence>
<comment type="caution">
    <text evidence="2">The sequence shown here is derived from an EMBL/GenBank/DDBJ whole genome shotgun (WGS) entry which is preliminary data.</text>
</comment>
<evidence type="ECO:0000256" key="1">
    <source>
        <dbReference type="SAM" id="MobiDB-lite"/>
    </source>
</evidence>
<feature type="region of interest" description="Disordered" evidence="1">
    <location>
        <begin position="1"/>
        <end position="40"/>
    </location>
</feature>
<proteinExistence type="predicted"/>